<evidence type="ECO:0000313" key="4">
    <source>
        <dbReference type="EMBL" id="PWH04985.1"/>
    </source>
</evidence>
<feature type="domain" description="Glycosyltransferase subfamily 4-like N-terminal" evidence="3">
    <location>
        <begin position="31"/>
        <end position="169"/>
    </location>
</feature>
<dbReference type="SUPFAM" id="SSF53756">
    <property type="entry name" value="UDP-Glycosyltransferase/glycogen phosphorylase"/>
    <property type="match status" value="1"/>
</dbReference>
<organism evidence="4 5">
    <name type="scientific">Brachybacterium endophyticum</name>
    <dbReference type="NCBI Taxonomy" id="2182385"/>
    <lineage>
        <taxon>Bacteria</taxon>
        <taxon>Bacillati</taxon>
        <taxon>Actinomycetota</taxon>
        <taxon>Actinomycetes</taxon>
        <taxon>Micrococcales</taxon>
        <taxon>Dermabacteraceae</taxon>
        <taxon>Brachybacterium</taxon>
    </lineage>
</organism>
<keyword evidence="1" id="KW-0328">Glycosyltransferase</keyword>
<evidence type="ECO:0000256" key="2">
    <source>
        <dbReference type="ARBA" id="ARBA00022679"/>
    </source>
</evidence>
<dbReference type="Pfam" id="PF13692">
    <property type="entry name" value="Glyco_trans_1_4"/>
    <property type="match status" value="1"/>
</dbReference>
<dbReference type="RefSeq" id="WP_109276888.1">
    <property type="nucleotide sequence ID" value="NZ_QFKX01000008.1"/>
</dbReference>
<keyword evidence="5" id="KW-1185">Reference proteome</keyword>
<reference evidence="4 5" key="1">
    <citation type="submission" date="2018-05" db="EMBL/GenBank/DDBJ databases">
        <title>Brachybacterium sp. M1HQ-2T, whole genome shotgun sequence.</title>
        <authorList>
            <person name="Tuo L."/>
        </authorList>
    </citation>
    <scope>NUCLEOTIDE SEQUENCE [LARGE SCALE GENOMIC DNA]</scope>
    <source>
        <strain evidence="4 5">M1HQ-2</strain>
    </source>
</reference>
<dbReference type="AlphaFoldDB" id="A0A2U2RGT5"/>
<dbReference type="GO" id="GO:0016757">
    <property type="term" value="F:glycosyltransferase activity"/>
    <property type="evidence" value="ECO:0007669"/>
    <property type="project" value="UniProtKB-KW"/>
</dbReference>
<comment type="caution">
    <text evidence="4">The sequence shown here is derived from an EMBL/GenBank/DDBJ whole genome shotgun (WGS) entry which is preliminary data.</text>
</comment>
<dbReference type="OrthoDB" id="3171021at2"/>
<dbReference type="EMBL" id="QFKX01000008">
    <property type="protein sequence ID" value="PWH04985.1"/>
    <property type="molecule type" value="Genomic_DNA"/>
</dbReference>
<dbReference type="CDD" id="cd03801">
    <property type="entry name" value="GT4_PimA-like"/>
    <property type="match status" value="1"/>
</dbReference>
<dbReference type="Gene3D" id="3.40.50.2000">
    <property type="entry name" value="Glycogen Phosphorylase B"/>
    <property type="match status" value="2"/>
</dbReference>
<name>A0A2U2RGT5_9MICO</name>
<dbReference type="InterPro" id="IPR028098">
    <property type="entry name" value="Glyco_trans_4-like_N"/>
</dbReference>
<protein>
    <recommendedName>
        <fullName evidence="3">Glycosyltransferase subfamily 4-like N-terminal domain-containing protein</fullName>
    </recommendedName>
</protein>
<keyword evidence="2" id="KW-0808">Transferase</keyword>
<sequence>MRATLVTTWFPTAIAPSRGSFVARDALAIAEHAEVRLVHLVPPADDDGTRRLVHEGIDVLRVPMDPRRPDQILRASRTLAAAMADADVVHSMAFSTLLPLALRRPRAPWLHTEHWSALTTPGTLSAPARLALPALTRLLAGPDRATAVCEYLAEPLRRARGHRPTDVVPCVVDPGPLVPRRARSDRTLRLVSTGGLIDRKDPLTAVRTLAVLAARGVDVHLEWLGEGPLRERTLTLARELQVAHRLSLPGTASPEGVREALGRADVFFGPTRADNFFVSAAEAIVAGRPVVLGATGGQGEYVEESVGALIDAQDPERYATAITDLDARTRELSSEQIAATIGERFSSRAVGAAYAAQYTRLLDEAEGERAEGER</sequence>
<dbReference type="PANTHER" id="PTHR12526:SF510">
    <property type="entry name" value="D-INOSITOL 3-PHOSPHATE GLYCOSYLTRANSFERASE"/>
    <property type="match status" value="1"/>
</dbReference>
<proteinExistence type="predicted"/>
<dbReference type="Pfam" id="PF13579">
    <property type="entry name" value="Glyco_trans_4_4"/>
    <property type="match status" value="1"/>
</dbReference>
<dbReference type="PANTHER" id="PTHR12526">
    <property type="entry name" value="GLYCOSYLTRANSFERASE"/>
    <property type="match status" value="1"/>
</dbReference>
<evidence type="ECO:0000259" key="3">
    <source>
        <dbReference type="Pfam" id="PF13579"/>
    </source>
</evidence>
<evidence type="ECO:0000313" key="5">
    <source>
        <dbReference type="Proteomes" id="UP000245590"/>
    </source>
</evidence>
<gene>
    <name evidence="4" type="ORF">DEO23_15225</name>
</gene>
<accession>A0A2U2RGT5</accession>
<dbReference type="Proteomes" id="UP000245590">
    <property type="component" value="Unassembled WGS sequence"/>
</dbReference>
<evidence type="ECO:0000256" key="1">
    <source>
        <dbReference type="ARBA" id="ARBA00022676"/>
    </source>
</evidence>